<dbReference type="OrthoDB" id="9770923at2"/>
<keyword evidence="2 6" id="KW-0812">Transmembrane</keyword>
<accession>A0A2G8SZ28</accession>
<name>A0A2G8SZ28_9BURK</name>
<evidence type="ECO:0000256" key="5">
    <source>
        <dbReference type="ARBA" id="ARBA00023136"/>
    </source>
</evidence>
<proteinExistence type="predicted"/>
<evidence type="ECO:0000259" key="7">
    <source>
        <dbReference type="Pfam" id="PF05140"/>
    </source>
</evidence>
<keyword evidence="5 6" id="KW-0472">Membrane</keyword>
<evidence type="ECO:0000256" key="6">
    <source>
        <dbReference type="SAM" id="Phobius"/>
    </source>
</evidence>
<comment type="caution">
    <text evidence="8">The sequence shown here is derived from an EMBL/GenBank/DDBJ whole genome shotgun (WGS) entry which is preliminary data.</text>
</comment>
<dbReference type="InterPro" id="IPR007816">
    <property type="entry name" value="ResB-like_domain"/>
</dbReference>
<feature type="transmembrane region" description="Helical" evidence="6">
    <location>
        <begin position="21"/>
        <end position="45"/>
    </location>
</feature>
<dbReference type="AlphaFoldDB" id="A0A2G8SZ28"/>
<dbReference type="PANTHER" id="PTHR31566:SF0">
    <property type="entry name" value="CYTOCHROME C BIOGENESIS PROTEIN CCS1, CHLOROPLASTIC"/>
    <property type="match status" value="1"/>
</dbReference>
<feature type="domain" description="ResB-like" evidence="7">
    <location>
        <begin position="25"/>
        <end position="696"/>
    </location>
</feature>
<dbReference type="Pfam" id="PF05140">
    <property type="entry name" value="ResB"/>
    <property type="match status" value="1"/>
</dbReference>
<evidence type="ECO:0000256" key="2">
    <source>
        <dbReference type="ARBA" id="ARBA00022692"/>
    </source>
</evidence>
<protein>
    <submittedName>
        <fullName evidence="8">Cytochrome C biogenesis protein ResB</fullName>
    </submittedName>
</protein>
<dbReference type="PANTHER" id="PTHR31566">
    <property type="entry name" value="CYTOCHROME C BIOGENESIS PROTEIN CCS1, CHLOROPLASTIC"/>
    <property type="match status" value="1"/>
</dbReference>
<feature type="transmembrane region" description="Helical" evidence="6">
    <location>
        <begin position="77"/>
        <end position="96"/>
    </location>
</feature>
<dbReference type="GO" id="GO:0017004">
    <property type="term" value="P:cytochrome complex assembly"/>
    <property type="evidence" value="ECO:0007669"/>
    <property type="project" value="UniProtKB-KW"/>
</dbReference>
<evidence type="ECO:0000256" key="4">
    <source>
        <dbReference type="ARBA" id="ARBA00022989"/>
    </source>
</evidence>
<keyword evidence="4 6" id="KW-1133">Transmembrane helix</keyword>
<dbReference type="EMBL" id="PDOB01000024">
    <property type="protein sequence ID" value="PIL39046.1"/>
    <property type="molecule type" value="Genomic_DNA"/>
</dbReference>
<keyword evidence="9" id="KW-1185">Reference proteome</keyword>
<dbReference type="InterPro" id="IPR023494">
    <property type="entry name" value="Cyt_c_bgen_Ccs1/CcsB/ResB"/>
</dbReference>
<gene>
    <name evidence="8" type="ORF">CR103_14580</name>
</gene>
<keyword evidence="3" id="KW-0201">Cytochrome c-type biogenesis</keyword>
<evidence type="ECO:0000256" key="3">
    <source>
        <dbReference type="ARBA" id="ARBA00022748"/>
    </source>
</evidence>
<feature type="transmembrane region" description="Helical" evidence="6">
    <location>
        <begin position="639"/>
        <end position="657"/>
    </location>
</feature>
<dbReference type="Proteomes" id="UP000228593">
    <property type="component" value="Unassembled WGS sequence"/>
</dbReference>
<evidence type="ECO:0000313" key="8">
    <source>
        <dbReference type="EMBL" id="PIL39046.1"/>
    </source>
</evidence>
<organism evidence="8 9">
    <name type="scientific">Massilia psychrophila</name>
    <dbReference type="NCBI Taxonomy" id="1603353"/>
    <lineage>
        <taxon>Bacteria</taxon>
        <taxon>Pseudomonadati</taxon>
        <taxon>Pseudomonadota</taxon>
        <taxon>Betaproteobacteria</taxon>
        <taxon>Burkholderiales</taxon>
        <taxon>Oxalobacteraceae</taxon>
        <taxon>Telluria group</taxon>
        <taxon>Massilia</taxon>
    </lineage>
</organism>
<comment type="subcellular location">
    <subcellularLocation>
        <location evidence="1">Membrane</location>
        <topology evidence="1">Multi-pass membrane protein</topology>
    </subcellularLocation>
</comment>
<sequence>MNTTGIELKTRRGAPAEAVELVSSMRFAISLLTIIAIASMIGTVMKQNEPMPNYVNQFGPFWFEVFNKIGLYAVYSAWWFLLILTFLIASTALCIARNGPKMIKDMRSWRENVREESLRNFHHKAEWNSTLPRFELASQSAARLSDAGYAVKIVDKGNGTLVAARKGAANKFGYIFAHSSIIIILVGGMLDSDLPIRFQQWFMGKTPFGGTGVIADIPARHRLGLGNPTFRGNTMIPEGGSSQTAIIPQASGVLVQDLPFDIMLKKFTIDFYSTGMPKLFASDVLIRDHETGNSFAATIEVNKPLIYKGVAMYQSSFEDGGSKLKLTGFPMAGVDSQSFALAGEVGAATDLKRGGEQYSVEWSGFRPFNVENIGGADVRAVTKGQSLEQQFALTLDKHSGSAAKNANNKDLKNVGPSVQYKLRDKTGQAREFQNYMQPVTIDGVQVFLAGMRESPSDAFSFLRIPADDEYSVREWMRLRAALADPALRALAAARYAKRAIPSDGSASAGALALAKQLEESSAKTLAIFAGSGAGKGGGFMAMSEFIGSLKVPEAEQRNAANVFLKMLNGTLWELWQAARERDGKAAVNADDTHARFLQLATNALSDSFFYGAPVYLQLDEFVEIKASVLQVSRSPGKKVVYLGCLFLVLGVFSMFYIRERRLWVWLSDAGDGQPGSRALMAMSTQRKTLDFEHEFNDMKAKLPQSA</sequence>
<dbReference type="RefSeq" id="WP_099916709.1">
    <property type="nucleotide sequence ID" value="NZ_BMHS01000019.1"/>
</dbReference>
<evidence type="ECO:0000313" key="9">
    <source>
        <dbReference type="Proteomes" id="UP000228593"/>
    </source>
</evidence>
<evidence type="ECO:0000256" key="1">
    <source>
        <dbReference type="ARBA" id="ARBA00004141"/>
    </source>
</evidence>
<dbReference type="GO" id="GO:0016020">
    <property type="term" value="C:membrane"/>
    <property type="evidence" value="ECO:0007669"/>
    <property type="project" value="UniProtKB-SubCell"/>
</dbReference>
<feature type="transmembrane region" description="Helical" evidence="6">
    <location>
        <begin position="172"/>
        <end position="190"/>
    </location>
</feature>
<reference evidence="8 9" key="1">
    <citation type="submission" date="2017-10" db="EMBL/GenBank/DDBJ databases">
        <title>Massilia psychrophilum sp. nov., a novel purple-pigmented bacterium isolated from Tianshan glacier, Xinjiang Municipality, China.</title>
        <authorList>
            <person name="Wang H."/>
        </authorList>
    </citation>
    <scope>NUCLEOTIDE SEQUENCE [LARGE SCALE GENOMIC DNA]</scope>
    <source>
        <strain evidence="8 9">JCM 30813</strain>
    </source>
</reference>